<evidence type="ECO:0000256" key="2">
    <source>
        <dbReference type="SAM" id="MobiDB-lite"/>
    </source>
</evidence>
<name>A0A7D9LFI1_PARCT</name>
<feature type="coiled-coil region" evidence="1">
    <location>
        <begin position="45"/>
        <end position="115"/>
    </location>
</feature>
<keyword evidence="1" id="KW-0175">Coiled coil</keyword>
<dbReference type="AlphaFoldDB" id="A0A7D9LFI1"/>
<dbReference type="Proteomes" id="UP001152795">
    <property type="component" value="Unassembled WGS sequence"/>
</dbReference>
<sequence length="548" mass="64856">KLVSGSFSPKQSQGIKEHSRKKTMGEHLKIKLLTITPNEYKLHIERGSGEARRELEDENAQLREENDNLKLQVVQLTNEGGDTHGASSFPEQQKKKKFFEESRQLEHKAVGLEKECNGVIFSKRSEFRKDFLTLEELNDQYRKSGKAEILKLKQQLTRIKINVEKLQRSLTDVKPSPKFVEKLKEIMEDIENSIMHFKKEQREKFEELLRDERVIMQELTASEKKFESWSRLPAAAVESSTAVKKAGKQSSSLPPAIAAFERFLAQTGGHQGGWDDYDHQEYLRLKQHNKTKDKDAFIQSALSNLPGKSYDDVRQHDDWYSEYLIMLDKKRKAIQEWKYHKDTEKIEKLSNVDETEKRDEKVKRKAELFEKERQERLSKLDEWKAQREMQKASEEEEKARLELEAIKNKEKEDKRRREIKSHVEEYARHREEEREILRMTEEHRQEMERENRKLNATDLSRLQERNEKITLERKIKLQSKEIEKEEKQKRLEKLRSQVEVHAKRDPSRLLKLTEGLKERKKATPNPGSSGPVMHMPHRAVPTWRQGMM</sequence>
<organism evidence="3 4">
    <name type="scientific">Paramuricea clavata</name>
    <name type="common">Red gorgonian</name>
    <name type="synonym">Violescent sea-whip</name>
    <dbReference type="NCBI Taxonomy" id="317549"/>
    <lineage>
        <taxon>Eukaryota</taxon>
        <taxon>Metazoa</taxon>
        <taxon>Cnidaria</taxon>
        <taxon>Anthozoa</taxon>
        <taxon>Octocorallia</taxon>
        <taxon>Malacalcyonacea</taxon>
        <taxon>Plexauridae</taxon>
        <taxon>Paramuricea</taxon>
    </lineage>
</organism>
<comment type="caution">
    <text evidence="3">The sequence shown here is derived from an EMBL/GenBank/DDBJ whole genome shotgun (WGS) entry which is preliminary data.</text>
</comment>
<dbReference type="EMBL" id="CACRXK020018000">
    <property type="protein sequence ID" value="CAB4031944.1"/>
    <property type="molecule type" value="Genomic_DNA"/>
</dbReference>
<dbReference type="PANTHER" id="PTHR21549">
    <property type="entry name" value="MUTATED IN BLADDER CANCER 1"/>
    <property type="match status" value="1"/>
</dbReference>
<feature type="compositionally biased region" description="Basic and acidic residues" evidence="2">
    <location>
        <begin position="498"/>
        <end position="508"/>
    </location>
</feature>
<evidence type="ECO:0000313" key="3">
    <source>
        <dbReference type="EMBL" id="CAB4031944.1"/>
    </source>
</evidence>
<feature type="coiled-coil region" evidence="1">
    <location>
        <begin position="149"/>
        <end position="200"/>
    </location>
</feature>
<dbReference type="PANTHER" id="PTHR21549:SF0">
    <property type="entry name" value="COILED-COIL DOMAIN-CONTAINING PROTEIN 112"/>
    <property type="match status" value="1"/>
</dbReference>
<gene>
    <name evidence="3" type="ORF">PACLA_8A048487</name>
</gene>
<accession>A0A7D9LFI1</accession>
<feature type="region of interest" description="Disordered" evidence="2">
    <location>
        <begin position="1"/>
        <end position="24"/>
    </location>
</feature>
<feature type="region of interest" description="Disordered" evidence="2">
    <location>
        <begin position="498"/>
        <end position="548"/>
    </location>
</feature>
<feature type="compositionally biased region" description="Polar residues" evidence="2">
    <location>
        <begin position="1"/>
        <end position="14"/>
    </location>
</feature>
<reference evidence="3" key="1">
    <citation type="submission" date="2020-04" db="EMBL/GenBank/DDBJ databases">
        <authorList>
            <person name="Alioto T."/>
            <person name="Alioto T."/>
            <person name="Gomez Garrido J."/>
        </authorList>
    </citation>
    <scope>NUCLEOTIDE SEQUENCE</scope>
    <source>
        <strain evidence="3">A484AB</strain>
    </source>
</reference>
<protein>
    <submittedName>
        <fullName evidence="3">Uncharacterized protein</fullName>
    </submittedName>
</protein>
<proteinExistence type="predicted"/>
<dbReference type="OrthoDB" id="2152435at2759"/>
<keyword evidence="4" id="KW-1185">Reference proteome</keyword>
<feature type="non-terminal residue" evidence="3">
    <location>
        <position position="548"/>
    </location>
</feature>
<evidence type="ECO:0000256" key="1">
    <source>
        <dbReference type="SAM" id="Coils"/>
    </source>
</evidence>
<evidence type="ECO:0000313" key="4">
    <source>
        <dbReference type="Proteomes" id="UP001152795"/>
    </source>
</evidence>
<dbReference type="InterPro" id="IPR039902">
    <property type="entry name" value="CCDC148/CCDC112"/>
</dbReference>